<protein>
    <submittedName>
        <fullName evidence="2">Uncharacterized protein</fullName>
    </submittedName>
</protein>
<evidence type="ECO:0000313" key="2">
    <source>
        <dbReference type="EMBL" id="BFD48148.1"/>
    </source>
</evidence>
<feature type="region of interest" description="Disordered" evidence="1">
    <location>
        <begin position="1"/>
        <end position="20"/>
    </location>
</feature>
<name>A0AAT9GEE8_9RICK</name>
<sequence>MHSPFKKPKSKEGGINQQLSNTIYKKVTAENYQENQDETSKECKRLFKQGASPKTLAELEKILRERQNEQAIAKHLESSKQGTSPEALAELEKSVGKKREHYNNYIQHFLPALKAEITESKKLDSKKKAAIVQTILDITNRSSSVSSIPNAVEENIEDQMQLKHIEEQNNTQETPLNVAEKKSGDNKILSNSDVTEEVFEKCSKVVKEIEEKQTTPKKLH</sequence>
<reference evidence="2" key="1">
    <citation type="submission" date="2024-01" db="EMBL/GenBank/DDBJ databases">
        <title>Sequencing the genomes of a sandfly, Sergentomyia squamirostris, and its two endosymbionts.</title>
        <authorList>
            <person name="Itokawa K."/>
            <person name="Sanjoba C."/>
        </authorList>
    </citation>
    <scope>NUCLEOTIDE SEQUENCE</scope>
    <source>
        <strain evidence="2">WSSQ</strain>
    </source>
</reference>
<gene>
    <name evidence="2" type="ORF">DMENIID0003_12220</name>
</gene>
<feature type="region of interest" description="Disordered" evidence="1">
    <location>
        <begin position="166"/>
        <end position="189"/>
    </location>
</feature>
<dbReference type="EMBL" id="AP029172">
    <property type="protein sequence ID" value="BFD48148.1"/>
    <property type="molecule type" value="Genomic_DNA"/>
</dbReference>
<accession>A0AAT9GEE8</accession>
<evidence type="ECO:0000256" key="1">
    <source>
        <dbReference type="SAM" id="MobiDB-lite"/>
    </source>
</evidence>
<feature type="region of interest" description="Disordered" evidence="1">
    <location>
        <begin position="70"/>
        <end position="93"/>
    </location>
</feature>
<proteinExistence type="predicted"/>
<dbReference type="AlphaFoldDB" id="A0AAT9GEE8"/>
<organism evidence="2">
    <name type="scientific">Wolbachia endosymbiont of Sergentomyia squamirostris</name>
    <dbReference type="NCBI Taxonomy" id="3113640"/>
    <lineage>
        <taxon>Bacteria</taxon>
        <taxon>Pseudomonadati</taxon>
        <taxon>Pseudomonadota</taxon>
        <taxon>Alphaproteobacteria</taxon>
        <taxon>Rickettsiales</taxon>
        <taxon>Anaplasmataceae</taxon>
        <taxon>Wolbachieae</taxon>
        <taxon>Wolbachia</taxon>
    </lineage>
</organism>